<dbReference type="Gene3D" id="2.40.70.10">
    <property type="entry name" value="Acid Proteases"/>
    <property type="match status" value="1"/>
</dbReference>
<gene>
    <name evidence="2" type="ORF">NEOLEDRAFT_1183024</name>
</gene>
<dbReference type="AlphaFoldDB" id="A0A165NPE3"/>
<reference evidence="2 3" key="1">
    <citation type="journal article" date="2016" name="Mol. Biol. Evol.">
        <title>Comparative Genomics of Early-Diverging Mushroom-Forming Fungi Provides Insights into the Origins of Lignocellulose Decay Capabilities.</title>
        <authorList>
            <person name="Nagy L.G."/>
            <person name="Riley R."/>
            <person name="Tritt A."/>
            <person name="Adam C."/>
            <person name="Daum C."/>
            <person name="Floudas D."/>
            <person name="Sun H."/>
            <person name="Yadav J.S."/>
            <person name="Pangilinan J."/>
            <person name="Larsson K.H."/>
            <person name="Matsuura K."/>
            <person name="Barry K."/>
            <person name="Labutti K."/>
            <person name="Kuo R."/>
            <person name="Ohm R.A."/>
            <person name="Bhattacharya S.S."/>
            <person name="Shirouzu T."/>
            <person name="Yoshinaga Y."/>
            <person name="Martin F.M."/>
            <person name="Grigoriev I.V."/>
            <person name="Hibbett D.S."/>
        </authorList>
    </citation>
    <scope>NUCLEOTIDE SEQUENCE [LARGE SCALE GENOMIC DNA]</scope>
    <source>
        <strain evidence="2 3">HHB14362 ss-1</strain>
    </source>
</reference>
<sequence>MAALPSRHDPIAPLFDPAHPESLHRYLEDIEDLFSAFPESATSEFAKKRLAVKYIPLEVEELWRSLSEFHGSGAYTAFKSAVQRLYPTIAPEQRWRVEDLERVVRKWSEEGIQDVTALSGFYQEFLRMAQPLRSHGFISEQELDRAFSSAFGPSLWEPTFLRLQIVHPSHPPHRVHPFRYVYEAALFALQSAETYRHSIQMRTRPDDSVHLPTPSPASPVVSPALIDDIIAAVTQRLSPLIPAISAPSLPPVVQSISHSRSYECHYCGAIGCRITQCPVATEDITAGRCRRNTEGRLVLPSGRFIPRSLPGATMRERLHIWHMRYPVRERTSVQSGREAPARVAEPVGASGSGVPGRAHVFGTEEQESDTGAMDRKCPQPTHTALSASGATLQPSLSVTNTVPIHISTPAPTYTVAKASSSPYRITAALRIPQEVECVVDPGAQVNMLSEALCEALCVPFDPGVRLAARTGVGGDQSLGLARNITIVVEGHSFIVQAHVVRDAAYSLLLGAPFISAFAALESAEPL</sequence>
<protein>
    <recommendedName>
        <fullName evidence="4">Peptidase A2 domain-containing protein</fullName>
    </recommendedName>
</protein>
<evidence type="ECO:0000313" key="2">
    <source>
        <dbReference type="EMBL" id="KZT19923.1"/>
    </source>
</evidence>
<evidence type="ECO:0000256" key="1">
    <source>
        <dbReference type="SAM" id="MobiDB-lite"/>
    </source>
</evidence>
<organism evidence="2 3">
    <name type="scientific">Neolentinus lepideus HHB14362 ss-1</name>
    <dbReference type="NCBI Taxonomy" id="1314782"/>
    <lineage>
        <taxon>Eukaryota</taxon>
        <taxon>Fungi</taxon>
        <taxon>Dikarya</taxon>
        <taxon>Basidiomycota</taxon>
        <taxon>Agaricomycotina</taxon>
        <taxon>Agaricomycetes</taxon>
        <taxon>Gloeophyllales</taxon>
        <taxon>Gloeophyllaceae</taxon>
        <taxon>Neolentinus</taxon>
    </lineage>
</organism>
<proteinExistence type="predicted"/>
<dbReference type="EMBL" id="KV425630">
    <property type="protein sequence ID" value="KZT19923.1"/>
    <property type="molecule type" value="Genomic_DNA"/>
</dbReference>
<dbReference type="InParanoid" id="A0A165NPE3"/>
<dbReference type="CDD" id="cd00303">
    <property type="entry name" value="retropepsin_like"/>
    <property type="match status" value="1"/>
</dbReference>
<evidence type="ECO:0000313" key="3">
    <source>
        <dbReference type="Proteomes" id="UP000076761"/>
    </source>
</evidence>
<name>A0A165NPE3_9AGAM</name>
<dbReference type="Proteomes" id="UP000076761">
    <property type="component" value="Unassembled WGS sequence"/>
</dbReference>
<keyword evidence="3" id="KW-1185">Reference proteome</keyword>
<dbReference type="OrthoDB" id="3252634at2759"/>
<dbReference type="STRING" id="1314782.A0A165NPE3"/>
<feature type="region of interest" description="Disordered" evidence="1">
    <location>
        <begin position="332"/>
        <end position="385"/>
    </location>
</feature>
<dbReference type="InterPro" id="IPR021109">
    <property type="entry name" value="Peptidase_aspartic_dom_sf"/>
</dbReference>
<accession>A0A165NPE3</accession>
<evidence type="ECO:0008006" key="4">
    <source>
        <dbReference type="Google" id="ProtNLM"/>
    </source>
</evidence>
<dbReference type="SUPFAM" id="SSF50630">
    <property type="entry name" value="Acid proteases"/>
    <property type="match status" value="1"/>
</dbReference>